<proteinExistence type="predicted"/>
<name>E0WS25_9ENTR</name>
<dbReference type="AlphaFoldDB" id="E0WS25"/>
<gene>
    <name evidence="1" type="ORF">REG_0742</name>
</gene>
<sequence>MTCGGKPPTSLEVKFSGASSDPHYFSFGDNGQIAIKLVAPPQTDFKIRPQRSDTPWLGGNLFEILPGDSFRITNMKEDTPLNLTLKIKPQINKDIWSVPDKMKLKAAITATIEEVY</sequence>
<dbReference type="HOGENOM" id="CLU_2092364_0_0_6"/>
<reference evidence="1" key="1">
    <citation type="journal article" date="2009" name="Environ. Microbiol.">
        <title>Dynamics of genome evolution in facultative symbionts of aphids.</title>
        <authorList>
            <person name="Degnan P.H."/>
            <person name="Leonardo T.E."/>
            <person name="Cass B.N."/>
            <person name="Hurwitz B."/>
            <person name="Stern D."/>
            <person name="Gibbs R.A."/>
            <person name="Richards S."/>
            <person name="Moran N.A."/>
        </authorList>
    </citation>
    <scope>NUCLEOTIDE SEQUENCE [LARGE SCALE GENOMIC DNA]</scope>
    <source>
        <strain evidence="1">LSR1</strain>
    </source>
</reference>
<organism evidence="1 2">
    <name type="scientific">Candidatus Regiella insecticola LSR1</name>
    <dbReference type="NCBI Taxonomy" id="663321"/>
    <lineage>
        <taxon>Bacteria</taxon>
        <taxon>Pseudomonadati</taxon>
        <taxon>Pseudomonadota</taxon>
        <taxon>Gammaproteobacteria</taxon>
        <taxon>Enterobacterales</taxon>
        <taxon>Enterobacteriaceae</taxon>
        <taxon>aphid secondary symbionts</taxon>
        <taxon>Candidatus Regiella</taxon>
    </lineage>
</organism>
<dbReference type="Proteomes" id="UP000005726">
    <property type="component" value="Unassembled WGS sequence"/>
</dbReference>
<dbReference type="STRING" id="663321.REG_0742"/>
<keyword evidence="2" id="KW-1185">Reference proteome</keyword>
<protein>
    <submittedName>
        <fullName evidence="1">Uncharacterized protein</fullName>
    </submittedName>
</protein>
<evidence type="ECO:0000313" key="1">
    <source>
        <dbReference type="EMBL" id="EFL92159.1"/>
    </source>
</evidence>
<evidence type="ECO:0000313" key="2">
    <source>
        <dbReference type="Proteomes" id="UP000005726"/>
    </source>
</evidence>
<accession>E0WS25</accession>
<dbReference type="EMBL" id="GL379590">
    <property type="protein sequence ID" value="EFL92159.1"/>
    <property type="molecule type" value="Genomic_DNA"/>
</dbReference>